<gene>
    <name evidence="2" type="primary">Taf3</name>
    <name evidence="2" type="ORF">L345_14948</name>
</gene>
<organism evidence="2 3">
    <name type="scientific">Ophiophagus hannah</name>
    <name type="common">King cobra</name>
    <name type="synonym">Naja hannah</name>
    <dbReference type="NCBI Taxonomy" id="8665"/>
    <lineage>
        <taxon>Eukaryota</taxon>
        <taxon>Metazoa</taxon>
        <taxon>Chordata</taxon>
        <taxon>Craniata</taxon>
        <taxon>Vertebrata</taxon>
        <taxon>Euteleostomi</taxon>
        <taxon>Lepidosauria</taxon>
        <taxon>Squamata</taxon>
        <taxon>Bifurcata</taxon>
        <taxon>Unidentata</taxon>
        <taxon>Episquamata</taxon>
        <taxon>Toxicofera</taxon>
        <taxon>Serpentes</taxon>
        <taxon>Colubroidea</taxon>
        <taxon>Elapidae</taxon>
        <taxon>Elapinae</taxon>
        <taxon>Ophiophagus</taxon>
    </lineage>
</organism>
<comment type="caution">
    <text evidence="2">The sequence shown here is derived from an EMBL/GenBank/DDBJ whole genome shotgun (WGS) entry which is preliminary data.</text>
</comment>
<feature type="non-terminal residue" evidence="2">
    <location>
        <position position="1"/>
    </location>
</feature>
<evidence type="ECO:0000313" key="2">
    <source>
        <dbReference type="EMBL" id="ETE59319.1"/>
    </source>
</evidence>
<sequence>RRKECGTSGRRKEVWERKEGRKERKKESVGEKEGEWERRNEGKKCERGRKEKKERKKGVSKKTTKLREQQAAPLSVCPQVTLNTAENPELTLLREQFVKRVWGPHPFHGFSRHCPNLASPLTYHTAPGDTLRPW</sequence>
<evidence type="ECO:0000313" key="3">
    <source>
        <dbReference type="Proteomes" id="UP000018936"/>
    </source>
</evidence>
<dbReference type="AlphaFoldDB" id="V8NAL4"/>
<feature type="compositionally biased region" description="Basic residues" evidence="1">
    <location>
        <begin position="52"/>
        <end position="64"/>
    </location>
</feature>
<dbReference type="GO" id="GO:0003743">
    <property type="term" value="F:translation initiation factor activity"/>
    <property type="evidence" value="ECO:0007669"/>
    <property type="project" value="UniProtKB-KW"/>
</dbReference>
<feature type="region of interest" description="Disordered" evidence="1">
    <location>
        <begin position="1"/>
        <end position="73"/>
    </location>
</feature>
<evidence type="ECO:0000256" key="1">
    <source>
        <dbReference type="SAM" id="MobiDB-lite"/>
    </source>
</evidence>
<name>V8NAL4_OPHHA</name>
<keyword evidence="3" id="KW-1185">Reference proteome</keyword>
<reference evidence="2 3" key="1">
    <citation type="journal article" date="2013" name="Proc. Natl. Acad. Sci. U.S.A.">
        <title>The king cobra genome reveals dynamic gene evolution and adaptation in the snake venom system.</title>
        <authorList>
            <person name="Vonk F.J."/>
            <person name="Casewell N.R."/>
            <person name="Henkel C.V."/>
            <person name="Heimberg A.M."/>
            <person name="Jansen H.J."/>
            <person name="McCleary R.J."/>
            <person name="Kerkkamp H.M."/>
            <person name="Vos R.A."/>
            <person name="Guerreiro I."/>
            <person name="Calvete J.J."/>
            <person name="Wuster W."/>
            <person name="Woods A.E."/>
            <person name="Logan J.M."/>
            <person name="Harrison R.A."/>
            <person name="Castoe T.A."/>
            <person name="de Koning A.P."/>
            <person name="Pollock D.D."/>
            <person name="Yandell M."/>
            <person name="Calderon D."/>
            <person name="Renjifo C."/>
            <person name="Currier R.B."/>
            <person name="Salgado D."/>
            <person name="Pla D."/>
            <person name="Sanz L."/>
            <person name="Hyder A.S."/>
            <person name="Ribeiro J.M."/>
            <person name="Arntzen J.W."/>
            <person name="van den Thillart G.E."/>
            <person name="Boetzer M."/>
            <person name="Pirovano W."/>
            <person name="Dirks R.P."/>
            <person name="Spaink H.P."/>
            <person name="Duboule D."/>
            <person name="McGlinn E."/>
            <person name="Kini R.M."/>
            <person name="Richardson M.K."/>
        </authorList>
    </citation>
    <scope>NUCLEOTIDE SEQUENCE</scope>
    <source>
        <tissue evidence="2">Blood</tissue>
    </source>
</reference>
<proteinExistence type="predicted"/>
<accession>V8NAL4</accession>
<keyword evidence="2" id="KW-0648">Protein biosynthesis</keyword>
<dbReference type="Proteomes" id="UP000018936">
    <property type="component" value="Unassembled WGS sequence"/>
</dbReference>
<keyword evidence="2" id="KW-0396">Initiation factor</keyword>
<feature type="compositionally biased region" description="Basic and acidic residues" evidence="1">
    <location>
        <begin position="10"/>
        <end position="51"/>
    </location>
</feature>
<dbReference type="EMBL" id="AZIM01005678">
    <property type="protein sequence ID" value="ETE59319.1"/>
    <property type="molecule type" value="Genomic_DNA"/>
</dbReference>
<protein>
    <submittedName>
        <fullName evidence="2">Transcription initiation factor TFIID subunit 3</fullName>
    </submittedName>
</protein>